<feature type="transmembrane region" description="Helical" evidence="1">
    <location>
        <begin position="111"/>
        <end position="128"/>
    </location>
</feature>
<protein>
    <submittedName>
        <fullName evidence="2">DUF2306 domain-containing protein</fullName>
    </submittedName>
</protein>
<dbReference type="EMBL" id="JAJJMO010000001">
    <property type="protein sequence ID" value="MCC9072035.1"/>
    <property type="molecule type" value="Genomic_DNA"/>
</dbReference>
<keyword evidence="1" id="KW-0812">Transmembrane</keyword>
<feature type="transmembrane region" description="Helical" evidence="1">
    <location>
        <begin position="7"/>
        <end position="27"/>
    </location>
</feature>
<feature type="transmembrane region" description="Helical" evidence="1">
    <location>
        <begin position="47"/>
        <end position="67"/>
    </location>
</feature>
<feature type="transmembrane region" description="Helical" evidence="1">
    <location>
        <begin position="149"/>
        <end position="173"/>
    </location>
</feature>
<evidence type="ECO:0000313" key="2">
    <source>
        <dbReference type="EMBL" id="MCC9072035.1"/>
    </source>
</evidence>
<comment type="caution">
    <text evidence="2">The sequence shown here is derived from an EMBL/GenBank/DDBJ whole genome shotgun (WGS) entry which is preliminary data.</text>
</comment>
<reference evidence="2" key="1">
    <citation type="submission" date="2021-11" db="EMBL/GenBank/DDBJ databases">
        <title>Description of novel Flavobacterium species.</title>
        <authorList>
            <person name="Saticioglu I.B."/>
            <person name="Ay H."/>
            <person name="Altun S."/>
            <person name="Duman M."/>
        </authorList>
    </citation>
    <scope>NUCLEOTIDE SEQUENCE</scope>
    <source>
        <strain evidence="2">F-65</strain>
    </source>
</reference>
<gene>
    <name evidence="2" type="ORF">LNQ49_10625</name>
</gene>
<keyword evidence="1" id="KW-0472">Membrane</keyword>
<organism evidence="2 3">
    <name type="scientific">Flavobacterium pisciphilum</name>
    <dbReference type="NCBI Taxonomy" id="2893755"/>
    <lineage>
        <taxon>Bacteria</taxon>
        <taxon>Pseudomonadati</taxon>
        <taxon>Bacteroidota</taxon>
        <taxon>Flavobacteriia</taxon>
        <taxon>Flavobacteriales</taxon>
        <taxon>Flavobacteriaceae</taxon>
        <taxon>Flavobacterium</taxon>
    </lineage>
</organism>
<accession>A0ABS8MTC7</accession>
<proteinExistence type="predicted"/>
<feature type="transmembrane region" description="Helical" evidence="1">
    <location>
        <begin position="179"/>
        <end position="196"/>
    </location>
</feature>
<keyword evidence="1" id="KW-1133">Transmembrane helix</keyword>
<evidence type="ECO:0000313" key="3">
    <source>
        <dbReference type="Proteomes" id="UP001430919"/>
    </source>
</evidence>
<dbReference type="Proteomes" id="UP001430919">
    <property type="component" value="Unassembled WGS sequence"/>
</dbReference>
<keyword evidence="3" id="KW-1185">Reference proteome</keyword>
<sequence length="206" mass="23543">MTKKALWILFATFAIIIGLYPTLYFIFDKKFGLLNSKSEVLLNSIFWNSAFYIHIVLGGLALLIGWIQFSSKMRAKRITLHRQIGKVYVISSLLSALASLYVAFYSTGGPIASLGFACLGVLWFYTTLRAYLDIKKGMTDSHEKMMIYSYALCFAAVTLRIWLPILVILFNAFTPAYRIVAWLCWVPNLLVAFLIVKRMEKRRVVN</sequence>
<evidence type="ECO:0000256" key="1">
    <source>
        <dbReference type="SAM" id="Phobius"/>
    </source>
</evidence>
<name>A0ABS8MTC7_9FLAO</name>
<dbReference type="Pfam" id="PF10067">
    <property type="entry name" value="DUF2306"/>
    <property type="match status" value="1"/>
</dbReference>
<dbReference type="RefSeq" id="WP_229988776.1">
    <property type="nucleotide sequence ID" value="NZ_JAJJMO010000001.1"/>
</dbReference>
<dbReference type="InterPro" id="IPR018750">
    <property type="entry name" value="DUF2306_membrane"/>
</dbReference>
<feature type="transmembrane region" description="Helical" evidence="1">
    <location>
        <begin position="87"/>
        <end position="105"/>
    </location>
</feature>